<dbReference type="Proteomes" id="UP000682802">
    <property type="component" value="Chromosome 1"/>
</dbReference>
<accession>A0ABX8GZ95</accession>
<dbReference type="RefSeq" id="WP_144072356.1">
    <property type="nucleotide sequence ID" value="NZ_CP076128.1"/>
</dbReference>
<evidence type="ECO:0000313" key="2">
    <source>
        <dbReference type="Proteomes" id="UP000682802"/>
    </source>
</evidence>
<proteinExistence type="predicted"/>
<reference evidence="1 2" key="1">
    <citation type="submission" date="2021-05" db="EMBL/GenBank/DDBJ databases">
        <title>Comparative genomic studies on the polysaccharide-degrading batcterial strains of the Flammeovirga genus.</title>
        <authorList>
            <person name="Zewei F."/>
            <person name="Zheng Z."/>
            <person name="Yu L."/>
            <person name="Ruyue G."/>
            <person name="Yanhong M."/>
            <person name="Yuanyuan C."/>
            <person name="Jingyan G."/>
            <person name="Wenjun H."/>
        </authorList>
    </citation>
    <scope>NUCLEOTIDE SEQUENCE [LARGE SCALE GENOMIC DNA]</scope>
    <source>
        <strain evidence="1 2">YS10</strain>
    </source>
</reference>
<name>A0ABX8GZ95_9BACT</name>
<gene>
    <name evidence="1" type="ORF">KM029_05740</name>
</gene>
<sequence length="246" mass="27779">MALLDRNTLKGYFNKGKLPSQENFHDFIESSVNKLDDGLSKSIDEGLMLSPVGDENKLVSFFRNIEDRSPIWSIATDKKEGTLQFQDRNGEAVMTFSQNNNVGINTETPQYTLEVNGSIGSKERIGTLYRGSINADGKWYPIIENLNGCHAFEVVAGVGKKKTGKYALQIAHAISTFGKSNQIIEKTQAYYGSRGNKIELRWKGDTYNFQLEMRTRGNYEGNTVVNFHVSSLWNDQFMDDSFVEEE</sequence>
<evidence type="ECO:0000313" key="1">
    <source>
        <dbReference type="EMBL" id="QWG08437.1"/>
    </source>
</evidence>
<protein>
    <submittedName>
        <fullName evidence="1">Adhesin</fullName>
    </submittedName>
</protein>
<organism evidence="1 2">
    <name type="scientific">Flammeovirga kamogawensis</name>
    <dbReference type="NCBI Taxonomy" id="373891"/>
    <lineage>
        <taxon>Bacteria</taxon>
        <taxon>Pseudomonadati</taxon>
        <taxon>Bacteroidota</taxon>
        <taxon>Cytophagia</taxon>
        <taxon>Cytophagales</taxon>
        <taxon>Flammeovirgaceae</taxon>
        <taxon>Flammeovirga</taxon>
    </lineage>
</organism>
<keyword evidence="2" id="KW-1185">Reference proteome</keyword>
<dbReference type="EMBL" id="CP076128">
    <property type="protein sequence ID" value="QWG08437.1"/>
    <property type="molecule type" value="Genomic_DNA"/>
</dbReference>